<sequence length="317" mass="33198">MNGDTTLPACGPSHPLVNLGVLRNLLREYEILSRTGGADTRQRLTDLAYTLGVYTGCSEPDEALRRARGLLADRPGRTAAALTGKDEGISTTTLRDLLAGLVHTATAEVRVERGVEEVLATANATIPHCVGTGSIHWRPDGTVISAAASTRTALLLDRTQIRFQEGPCPALTGAAPQRHSPNLCREPDWPELASRAATLAVTGALAVALPALPGSTAAFTAYLTGTEPPTPETLRIAAVHAAQTATALAAAHLAAALAAVLDRRQTVGCATGMLMEHYGLTPRQSFDVLSRAARALDSTLDRLAGHLARHGLPGARR</sequence>
<dbReference type="EMBL" id="JACHJR010000001">
    <property type="protein sequence ID" value="MBB4946001.1"/>
    <property type="molecule type" value="Genomic_DNA"/>
</dbReference>
<dbReference type="PROSITE" id="PS50921">
    <property type="entry name" value="ANTAR"/>
    <property type="match status" value="1"/>
</dbReference>
<dbReference type="Proteomes" id="UP000573327">
    <property type="component" value="Unassembled WGS sequence"/>
</dbReference>
<name>A0A7W7SAU3_9ACTN</name>
<keyword evidence="3" id="KW-1185">Reference proteome</keyword>
<dbReference type="SMART" id="SM01012">
    <property type="entry name" value="ANTAR"/>
    <property type="match status" value="1"/>
</dbReference>
<dbReference type="GO" id="GO:0003723">
    <property type="term" value="F:RNA binding"/>
    <property type="evidence" value="ECO:0007669"/>
    <property type="project" value="InterPro"/>
</dbReference>
<dbReference type="RefSeq" id="WP_184912769.1">
    <property type="nucleotide sequence ID" value="NZ_JACHJR010000001.1"/>
</dbReference>
<dbReference type="InterPro" id="IPR005561">
    <property type="entry name" value="ANTAR"/>
</dbReference>
<feature type="domain" description="ANTAR" evidence="1">
    <location>
        <begin position="247"/>
        <end position="308"/>
    </location>
</feature>
<dbReference type="InterPro" id="IPR036388">
    <property type="entry name" value="WH-like_DNA-bd_sf"/>
</dbReference>
<dbReference type="Pfam" id="PF17196">
    <property type="entry name" value="DUF5133"/>
    <property type="match status" value="1"/>
</dbReference>
<gene>
    <name evidence="2" type="ORF">F4556_001536</name>
</gene>
<evidence type="ECO:0000313" key="3">
    <source>
        <dbReference type="Proteomes" id="UP000573327"/>
    </source>
</evidence>
<dbReference type="Pfam" id="PF03861">
    <property type="entry name" value="ANTAR"/>
    <property type="match status" value="1"/>
</dbReference>
<evidence type="ECO:0000313" key="2">
    <source>
        <dbReference type="EMBL" id="MBB4946001.1"/>
    </source>
</evidence>
<dbReference type="AlphaFoldDB" id="A0A7W7SAU3"/>
<evidence type="ECO:0000259" key="1">
    <source>
        <dbReference type="PROSITE" id="PS50921"/>
    </source>
</evidence>
<dbReference type="Gene3D" id="1.10.10.10">
    <property type="entry name" value="Winged helix-like DNA-binding domain superfamily/Winged helix DNA-binding domain"/>
    <property type="match status" value="1"/>
</dbReference>
<proteinExistence type="predicted"/>
<comment type="caution">
    <text evidence="2">The sequence shown here is derived from an EMBL/GenBank/DDBJ whole genome shotgun (WGS) entry which is preliminary data.</text>
</comment>
<dbReference type="InterPro" id="IPR033457">
    <property type="entry name" value="DUF5133"/>
</dbReference>
<reference evidence="2 3" key="1">
    <citation type="submission" date="2020-08" db="EMBL/GenBank/DDBJ databases">
        <title>Sequencing the genomes of 1000 actinobacteria strains.</title>
        <authorList>
            <person name="Klenk H.-P."/>
        </authorList>
    </citation>
    <scope>NUCLEOTIDE SEQUENCE [LARGE SCALE GENOMIC DNA]</scope>
    <source>
        <strain evidence="2 3">DSM 44786</strain>
    </source>
</reference>
<accession>A0A7W7SAU3</accession>
<protein>
    <recommendedName>
        <fullName evidence="1">ANTAR domain-containing protein</fullName>
    </recommendedName>
</protein>
<organism evidence="2 3">
    <name type="scientific">Kitasatospora gansuensis</name>
    <dbReference type="NCBI Taxonomy" id="258050"/>
    <lineage>
        <taxon>Bacteria</taxon>
        <taxon>Bacillati</taxon>
        <taxon>Actinomycetota</taxon>
        <taxon>Actinomycetes</taxon>
        <taxon>Kitasatosporales</taxon>
        <taxon>Streptomycetaceae</taxon>
        <taxon>Kitasatospora</taxon>
    </lineage>
</organism>